<dbReference type="InterPro" id="IPR043136">
    <property type="entry name" value="B30.2/SPRY_sf"/>
</dbReference>
<name>A0A7J7N892_9MAGN</name>
<feature type="region of interest" description="Disordered" evidence="3">
    <location>
        <begin position="80"/>
        <end position="100"/>
    </location>
</feature>
<dbReference type="InterPro" id="IPR027417">
    <property type="entry name" value="P-loop_NTPase"/>
</dbReference>
<dbReference type="CDD" id="cd12884">
    <property type="entry name" value="SPRY_hnRNP"/>
    <property type="match status" value="1"/>
</dbReference>
<dbReference type="GO" id="GO:0003723">
    <property type="term" value="F:RNA binding"/>
    <property type="evidence" value="ECO:0007669"/>
    <property type="project" value="TreeGrafter"/>
</dbReference>
<feature type="non-terminal residue" evidence="5">
    <location>
        <position position="1"/>
    </location>
</feature>
<evidence type="ECO:0000256" key="2">
    <source>
        <dbReference type="ARBA" id="ARBA00023242"/>
    </source>
</evidence>
<dbReference type="PANTHER" id="PTHR12381:SF56">
    <property type="entry name" value="B30.2_SPRY DOMAIN-CONTAINING PROTEIN-RELATED"/>
    <property type="match status" value="1"/>
</dbReference>
<proteinExistence type="predicted"/>
<dbReference type="GO" id="GO:0000380">
    <property type="term" value="P:alternative mRNA splicing, via spliceosome"/>
    <property type="evidence" value="ECO:0007669"/>
    <property type="project" value="TreeGrafter"/>
</dbReference>
<dbReference type="Proteomes" id="UP000541444">
    <property type="component" value="Unassembled WGS sequence"/>
</dbReference>
<gene>
    <name evidence="5" type="ORF">GIB67_025177</name>
</gene>
<keyword evidence="6" id="KW-1185">Reference proteome</keyword>
<sequence length="792" mass="87720">VNSEAKKYKIAPLQHRDLMKKLFDGLSATGDFAWSSGMASVPSSTQQSKYVPLPDDMNVDDTQVPLAGVDYPWDGETIPSYDAPISPTRKQKNKPPLKSVLAKRKASFSSSSILMASTSHEEPEAKRSKLTVSNPQKPPLKHTVKLNPADCNLDFDIEPSGIQGQGLVEKGFAYCWSGSRANVGIRGGGKYCFGCKIIRNQEVEMEDVPLDQRHLCRIGVSRGDDMVGNLGETEHSFGFGGTGKFSSGGKFLEYGEKFGVGDTIVCAVNLESKPFGSVGFCKNGKWLGVAKEFDAEAGSKGLGVVNCALRELQWESALFPHILLKNIVVQVQFSVQDGLVPVEGYKPWNCVFGDENVAMGPTFSKVQDCEVLMMVGLPASGKTFWAEKWVKEHPEKRYVLLGTNLALDHMKVPGLLRKHNYGERFDQLMDRATGIFNTLLAKASKTPRNYIIDQTNVYKSARNRKLKPFFRCNKIAVVVFTKPEELAFRAEKRFKEMGKEVSAEVVNEMLANYILPMSKDMHGSDELFDQVTYPELDIREAQRYLKEMKLALQTASNSDSKITVSPYSRESYIYKMRSSFPPDQDALSDTPGYCQNRPSLHQPAGSYPSSQQISSVYTGVGFHGQLGGYQSGSSDSNLSFPKQGLYGDRGGHGTPYSELDFENRNSLTAGSSGLHQGFGRGDPHLRPGKFPSGIIGAHWSHEGVDPYRMPATIRSNFGPTTPFSYTSYDNHLTDPQCVLQLPREARFESSNPSPNFYGSTYATPPPRPSDRNFQEIANHQPWGYSVPGPRYY</sequence>
<feature type="domain" description="SPRY" evidence="4">
    <location>
        <begin position="188"/>
        <end position="337"/>
    </location>
</feature>
<dbReference type="Pfam" id="PF00622">
    <property type="entry name" value="SPRY"/>
    <property type="match status" value="1"/>
</dbReference>
<dbReference type="InterPro" id="IPR035778">
    <property type="entry name" value="SPRY_hnRNP_U"/>
</dbReference>
<dbReference type="SUPFAM" id="SSF49899">
    <property type="entry name" value="Concanavalin A-like lectins/glucanases"/>
    <property type="match status" value="1"/>
</dbReference>
<comment type="caution">
    <text evidence="5">The sequence shown here is derived from an EMBL/GenBank/DDBJ whole genome shotgun (WGS) entry which is preliminary data.</text>
</comment>
<evidence type="ECO:0000259" key="4">
    <source>
        <dbReference type="SMART" id="SM00449"/>
    </source>
</evidence>
<feature type="compositionally biased region" description="Polar residues" evidence="3">
    <location>
        <begin position="748"/>
        <end position="762"/>
    </location>
</feature>
<evidence type="ECO:0000313" key="6">
    <source>
        <dbReference type="Proteomes" id="UP000541444"/>
    </source>
</evidence>
<dbReference type="SUPFAM" id="SSF52540">
    <property type="entry name" value="P-loop containing nucleoside triphosphate hydrolases"/>
    <property type="match status" value="1"/>
</dbReference>
<dbReference type="Pfam" id="PF13671">
    <property type="entry name" value="AAA_33"/>
    <property type="match status" value="1"/>
</dbReference>
<evidence type="ECO:0000256" key="3">
    <source>
        <dbReference type="SAM" id="MobiDB-lite"/>
    </source>
</evidence>
<dbReference type="GO" id="GO:0005634">
    <property type="term" value="C:nucleus"/>
    <property type="evidence" value="ECO:0007669"/>
    <property type="project" value="UniProtKB-SubCell"/>
</dbReference>
<dbReference type="EMBL" id="JACGCM010000999">
    <property type="protein sequence ID" value="KAF6163313.1"/>
    <property type="molecule type" value="Genomic_DNA"/>
</dbReference>
<keyword evidence="2" id="KW-0539">Nucleus</keyword>
<accession>A0A7J7N892</accession>
<dbReference type="SMART" id="SM00449">
    <property type="entry name" value="SPRY"/>
    <property type="match status" value="1"/>
</dbReference>
<organism evidence="5 6">
    <name type="scientific">Kingdonia uniflora</name>
    <dbReference type="NCBI Taxonomy" id="39325"/>
    <lineage>
        <taxon>Eukaryota</taxon>
        <taxon>Viridiplantae</taxon>
        <taxon>Streptophyta</taxon>
        <taxon>Embryophyta</taxon>
        <taxon>Tracheophyta</taxon>
        <taxon>Spermatophyta</taxon>
        <taxon>Magnoliopsida</taxon>
        <taxon>Ranunculales</taxon>
        <taxon>Circaeasteraceae</taxon>
        <taxon>Kingdonia</taxon>
    </lineage>
</organism>
<dbReference type="Gene3D" id="3.40.50.300">
    <property type="entry name" value="P-loop containing nucleotide triphosphate hydrolases"/>
    <property type="match status" value="1"/>
</dbReference>
<evidence type="ECO:0000256" key="1">
    <source>
        <dbReference type="ARBA" id="ARBA00004123"/>
    </source>
</evidence>
<feature type="region of interest" description="Disordered" evidence="3">
    <location>
        <begin position="748"/>
        <end position="773"/>
    </location>
</feature>
<dbReference type="OrthoDB" id="445357at2759"/>
<dbReference type="InterPro" id="IPR013320">
    <property type="entry name" value="ConA-like_dom_sf"/>
</dbReference>
<feature type="compositionally biased region" description="Basic residues" evidence="3">
    <location>
        <begin position="89"/>
        <end position="100"/>
    </location>
</feature>
<protein>
    <recommendedName>
        <fullName evidence="4">SPRY domain-containing protein</fullName>
    </recommendedName>
</protein>
<dbReference type="AlphaFoldDB" id="A0A7J7N892"/>
<feature type="region of interest" description="Disordered" evidence="3">
    <location>
        <begin position="112"/>
        <end position="143"/>
    </location>
</feature>
<dbReference type="InterPro" id="IPR003877">
    <property type="entry name" value="SPRY_dom"/>
</dbReference>
<dbReference type="Gene3D" id="2.60.120.920">
    <property type="match status" value="1"/>
</dbReference>
<comment type="subcellular location">
    <subcellularLocation>
        <location evidence="1">Nucleus</location>
    </subcellularLocation>
</comment>
<reference evidence="5 6" key="1">
    <citation type="journal article" date="2020" name="IScience">
        <title>Genome Sequencing of the Endangered Kingdonia uniflora (Circaeasteraceae, Ranunculales) Reveals Potential Mechanisms of Evolutionary Specialization.</title>
        <authorList>
            <person name="Sun Y."/>
            <person name="Deng T."/>
            <person name="Zhang A."/>
            <person name="Moore M.J."/>
            <person name="Landis J.B."/>
            <person name="Lin N."/>
            <person name="Zhang H."/>
            <person name="Zhang X."/>
            <person name="Huang J."/>
            <person name="Zhang X."/>
            <person name="Sun H."/>
            <person name="Wang H."/>
        </authorList>
    </citation>
    <scope>NUCLEOTIDE SEQUENCE [LARGE SCALE GENOMIC DNA]</scope>
    <source>
        <strain evidence="5">TB1705</strain>
        <tissue evidence="5">Leaf</tissue>
    </source>
</reference>
<evidence type="ECO:0000313" key="5">
    <source>
        <dbReference type="EMBL" id="KAF6163313.1"/>
    </source>
</evidence>
<dbReference type="PANTHER" id="PTHR12381">
    <property type="entry name" value="HETEROGENEOUS NUCLEAR RIBONUCLEOPROTEIN U FAMILY MEMBER"/>
    <property type="match status" value="1"/>
</dbReference>